<evidence type="ECO:0000313" key="1">
    <source>
        <dbReference type="EMBL" id="EKN42939.1"/>
    </source>
</evidence>
<dbReference type="AlphaFoldDB" id="M1ZYW1"/>
<organism evidence="1 2">
    <name type="scientific">Clostridium botulinum CFSAN001627</name>
    <dbReference type="NCBI Taxonomy" id="1232189"/>
    <lineage>
        <taxon>Bacteria</taxon>
        <taxon>Bacillati</taxon>
        <taxon>Bacillota</taxon>
        <taxon>Clostridia</taxon>
        <taxon>Eubacteriales</taxon>
        <taxon>Clostridiaceae</taxon>
        <taxon>Clostridium</taxon>
    </lineage>
</organism>
<name>M1ZYW1_CLOBO</name>
<evidence type="ECO:0000313" key="2">
    <source>
        <dbReference type="Proteomes" id="UP000011944"/>
    </source>
</evidence>
<sequence>MIIKTLEGQIHKVNIEEVYIKPFYLKNKIHCYALCNNEGNTEVVLAEYTDRTIAGHMLHLLIHCSALDVPHEILPYVSLQEDLLLSASFKLRKAKEKFKKEQEWE</sequence>
<proteinExistence type="predicted"/>
<accession>M1ZYW1</accession>
<protein>
    <submittedName>
        <fullName evidence="1">Uncharacterized protein</fullName>
    </submittedName>
</protein>
<reference evidence="1 2" key="2">
    <citation type="submission" date="2013-03" db="EMBL/GenBank/DDBJ databases">
        <title>Diversity in Clostridium botulinum.</title>
        <authorList>
            <person name="Timme R.E."/>
            <person name="Allard M."/>
            <person name="Luo Y."/>
            <person name="Strain E."/>
            <person name="Gonzalez-Escalona N."/>
            <person name="Brown E."/>
        </authorList>
    </citation>
    <scope>NUCLEOTIDE SEQUENCE [LARGE SCALE GENOMIC DNA]</scope>
    <source>
        <strain evidence="1 2">CFSAN001627</strain>
    </source>
</reference>
<comment type="caution">
    <text evidence="1">The sequence shown here is derived from an EMBL/GenBank/DDBJ whole genome shotgun (WGS) entry which is preliminary data.</text>
</comment>
<dbReference type="PATRIC" id="fig|1232189.3.peg.553"/>
<dbReference type="Proteomes" id="UP000011944">
    <property type="component" value="Unassembled WGS sequence"/>
</dbReference>
<reference evidence="1 2" key="1">
    <citation type="submission" date="2012-10" db="EMBL/GenBank/DDBJ databases">
        <authorList>
            <person name="Strain E.A."/>
            <person name="Brown E."/>
            <person name="Allard M.W."/>
            <person name="Gonzalez-Escalona N."/>
            <person name="Timme R."/>
        </authorList>
    </citation>
    <scope>NUCLEOTIDE SEQUENCE [LARGE SCALE GENOMIC DNA]</scope>
    <source>
        <strain evidence="1 2">CFSAN001627</strain>
    </source>
</reference>
<dbReference type="EMBL" id="AMXI01000197">
    <property type="protein sequence ID" value="EKN42939.1"/>
    <property type="molecule type" value="Genomic_DNA"/>
</dbReference>
<gene>
    <name evidence="1" type="ORF">CFSAN001627_03430</name>
</gene>